<dbReference type="EMBL" id="DWWK01000052">
    <property type="protein sequence ID" value="HJC38259.1"/>
    <property type="molecule type" value="Genomic_DNA"/>
</dbReference>
<feature type="transmembrane region" description="Helical" evidence="4">
    <location>
        <begin position="233"/>
        <end position="252"/>
    </location>
</feature>
<dbReference type="Proteomes" id="UP000823894">
    <property type="component" value="Unassembled WGS sequence"/>
</dbReference>
<evidence type="ECO:0000256" key="1">
    <source>
        <dbReference type="ARBA" id="ARBA00023015"/>
    </source>
</evidence>
<dbReference type="InterPro" id="IPR047057">
    <property type="entry name" value="MerR_fam"/>
</dbReference>
<evidence type="ECO:0000259" key="5">
    <source>
        <dbReference type="PROSITE" id="PS50937"/>
    </source>
</evidence>
<evidence type="ECO:0000256" key="2">
    <source>
        <dbReference type="ARBA" id="ARBA00023125"/>
    </source>
</evidence>
<feature type="domain" description="HTH merR-type" evidence="5">
    <location>
        <begin position="1"/>
        <end position="70"/>
    </location>
</feature>
<dbReference type="Pfam" id="PF13411">
    <property type="entry name" value="MerR_1"/>
    <property type="match status" value="1"/>
</dbReference>
<dbReference type="GO" id="GO:0003700">
    <property type="term" value="F:DNA-binding transcription factor activity"/>
    <property type="evidence" value="ECO:0007669"/>
    <property type="project" value="InterPro"/>
</dbReference>
<feature type="transmembrane region" description="Helical" evidence="4">
    <location>
        <begin position="264"/>
        <end position="286"/>
    </location>
</feature>
<dbReference type="PROSITE" id="PS50937">
    <property type="entry name" value="HTH_MERR_2"/>
    <property type="match status" value="1"/>
</dbReference>
<name>A0A9D2NWE4_9FIRM</name>
<dbReference type="Gene3D" id="1.10.1660.10">
    <property type="match status" value="1"/>
</dbReference>
<gene>
    <name evidence="6" type="ORF">H9757_04255</name>
</gene>
<evidence type="ECO:0000256" key="3">
    <source>
        <dbReference type="ARBA" id="ARBA00023163"/>
    </source>
</evidence>
<dbReference type="GO" id="GO:0003677">
    <property type="term" value="F:DNA binding"/>
    <property type="evidence" value="ECO:0007669"/>
    <property type="project" value="UniProtKB-KW"/>
</dbReference>
<evidence type="ECO:0000313" key="6">
    <source>
        <dbReference type="EMBL" id="HJC38259.1"/>
    </source>
</evidence>
<comment type="caution">
    <text evidence="6">The sequence shown here is derived from an EMBL/GenBank/DDBJ whole genome shotgun (WGS) entry which is preliminary data.</text>
</comment>
<reference evidence="6" key="1">
    <citation type="journal article" date="2021" name="PeerJ">
        <title>Extensive microbial diversity within the chicken gut microbiome revealed by metagenomics and culture.</title>
        <authorList>
            <person name="Gilroy R."/>
            <person name="Ravi A."/>
            <person name="Getino M."/>
            <person name="Pursley I."/>
            <person name="Horton D.L."/>
            <person name="Alikhan N.F."/>
            <person name="Baker D."/>
            <person name="Gharbi K."/>
            <person name="Hall N."/>
            <person name="Watson M."/>
            <person name="Adriaenssens E.M."/>
            <person name="Foster-Nyarko E."/>
            <person name="Jarju S."/>
            <person name="Secka A."/>
            <person name="Antonio M."/>
            <person name="Oren A."/>
            <person name="Chaudhuri R.R."/>
            <person name="La Ragione R."/>
            <person name="Hildebrand F."/>
            <person name="Pallen M.J."/>
        </authorList>
    </citation>
    <scope>NUCLEOTIDE SEQUENCE</scope>
    <source>
        <strain evidence="6">ChiGjej1B1-1692</strain>
    </source>
</reference>
<dbReference type="InterPro" id="IPR009061">
    <property type="entry name" value="DNA-bd_dom_put_sf"/>
</dbReference>
<keyword evidence="1" id="KW-0805">Transcription regulation</keyword>
<dbReference type="PANTHER" id="PTHR30204">
    <property type="entry name" value="REDOX-CYCLING DRUG-SENSING TRANSCRIPTIONAL ACTIVATOR SOXR"/>
    <property type="match status" value="1"/>
</dbReference>
<dbReference type="PRINTS" id="PR00040">
    <property type="entry name" value="HTHMERR"/>
</dbReference>
<organism evidence="6 7">
    <name type="scientific">Candidatus Mediterraneibacter faecigallinarum</name>
    <dbReference type="NCBI Taxonomy" id="2838669"/>
    <lineage>
        <taxon>Bacteria</taxon>
        <taxon>Bacillati</taxon>
        <taxon>Bacillota</taxon>
        <taxon>Clostridia</taxon>
        <taxon>Lachnospirales</taxon>
        <taxon>Lachnospiraceae</taxon>
        <taxon>Mediterraneibacter</taxon>
    </lineage>
</organism>
<protein>
    <submittedName>
        <fullName evidence="6">MerR family transcriptional regulator</fullName>
    </submittedName>
</protein>
<dbReference type="SMART" id="SM00422">
    <property type="entry name" value="HTH_MERR"/>
    <property type="match status" value="1"/>
</dbReference>
<keyword evidence="4" id="KW-1133">Transmembrane helix</keyword>
<keyword evidence="4" id="KW-0812">Transmembrane</keyword>
<dbReference type="CDD" id="cd01106">
    <property type="entry name" value="HTH_TipAL-Mta"/>
    <property type="match status" value="1"/>
</dbReference>
<dbReference type="InterPro" id="IPR000551">
    <property type="entry name" value="MerR-type_HTH_dom"/>
</dbReference>
<evidence type="ECO:0000313" key="7">
    <source>
        <dbReference type="Proteomes" id="UP000823894"/>
    </source>
</evidence>
<keyword evidence="2" id="KW-0238">DNA-binding</keyword>
<dbReference type="SUPFAM" id="SSF46955">
    <property type="entry name" value="Putative DNA-binding domain"/>
    <property type="match status" value="1"/>
</dbReference>
<reference evidence="6" key="2">
    <citation type="submission" date="2021-04" db="EMBL/GenBank/DDBJ databases">
        <authorList>
            <person name="Gilroy R."/>
        </authorList>
    </citation>
    <scope>NUCLEOTIDE SEQUENCE</scope>
    <source>
        <strain evidence="6">ChiGjej1B1-1692</strain>
    </source>
</reference>
<dbReference type="AlphaFoldDB" id="A0A9D2NWE4"/>
<evidence type="ECO:0000256" key="4">
    <source>
        <dbReference type="SAM" id="Phobius"/>
    </source>
</evidence>
<keyword evidence="4" id="KW-0472">Membrane</keyword>
<dbReference type="PANTHER" id="PTHR30204:SF94">
    <property type="entry name" value="HEAVY METAL-DEPENDENT TRANSCRIPTIONAL REGULATOR HI_0293-RELATED"/>
    <property type="match status" value="1"/>
</dbReference>
<accession>A0A9D2NWE4</accession>
<proteinExistence type="predicted"/>
<keyword evidence="3" id="KW-0804">Transcription</keyword>
<sequence>MRTIKEAEKLTGITSQNIRYYERQKLLSPQRNNENAYREYSEEDIKRLKLIRLFRSLDMPIGDIRRLFDGEVTLEDTIQLQIHRLQTEREKLAAALEFCGLIKEDQLADVNVDAYLHEMEEREKNGSVFAQFLDDYAAVIRSEMEREFSFMPDDRCDKPEKFTEELLKYGEQNHLDIVITKESLSPRLLINGIEYRAYRTSSRYGIVIHCEMLHPEDYIPEGMSAKKYRRYRILSVVALPVLLFIICNLWLMRDVLLQYGWGGLALSLGLMIVLFAADLSFVYYSYGKNFKG</sequence>